<name>A0ABS7KAE8_9BACI</name>
<protein>
    <submittedName>
        <fullName evidence="2">Uncharacterized protein</fullName>
    </submittedName>
</protein>
<feature type="transmembrane region" description="Helical" evidence="1">
    <location>
        <begin position="66"/>
        <end position="89"/>
    </location>
</feature>
<comment type="caution">
    <text evidence="2">The sequence shown here is derived from an EMBL/GenBank/DDBJ whole genome shotgun (WGS) entry which is preliminary data.</text>
</comment>
<evidence type="ECO:0000256" key="1">
    <source>
        <dbReference type="SAM" id="Phobius"/>
    </source>
</evidence>
<sequence>MGKINTLKKRINYHEGSSVVCGILSVKNEPKYCRDLAAAQLLALAISIHMLYVPQVVPRFYMLMNWMVRVIFSVPPIFEVPFMMAIGMLPTRIDHAILVKIASSQASLNRQGKRFL</sequence>
<keyword evidence="1" id="KW-0812">Transmembrane</keyword>
<accession>A0ABS7KAE8</accession>
<evidence type="ECO:0000313" key="2">
    <source>
        <dbReference type="EMBL" id="MBY0099175.1"/>
    </source>
</evidence>
<organism evidence="2 3">
    <name type="scientific">Mesobacillus maritimus</name>
    <dbReference type="NCBI Taxonomy" id="1643336"/>
    <lineage>
        <taxon>Bacteria</taxon>
        <taxon>Bacillati</taxon>
        <taxon>Bacillota</taxon>
        <taxon>Bacilli</taxon>
        <taxon>Bacillales</taxon>
        <taxon>Bacillaceae</taxon>
        <taxon>Mesobacillus</taxon>
    </lineage>
</organism>
<gene>
    <name evidence="2" type="ORF">H0185_20610</name>
</gene>
<reference evidence="2 3" key="1">
    <citation type="submission" date="2020-07" db="EMBL/GenBank/DDBJ databases">
        <title>Fungal Genomes of the International Space Station.</title>
        <authorList>
            <person name="Seuylemezian A."/>
            <person name="Singh N.K."/>
            <person name="Wood J."/>
            <person name="Venkateswaran K."/>
        </authorList>
    </citation>
    <scope>NUCLEOTIDE SEQUENCE [LARGE SCALE GENOMIC DNA]</scope>
    <source>
        <strain evidence="2 3">PL-B2</strain>
    </source>
</reference>
<keyword evidence="1" id="KW-0472">Membrane</keyword>
<keyword evidence="3" id="KW-1185">Reference proteome</keyword>
<evidence type="ECO:0000313" key="3">
    <source>
        <dbReference type="Proteomes" id="UP000769780"/>
    </source>
</evidence>
<proteinExistence type="predicted"/>
<keyword evidence="1" id="KW-1133">Transmembrane helix</keyword>
<dbReference type="Proteomes" id="UP000769780">
    <property type="component" value="Unassembled WGS sequence"/>
</dbReference>
<dbReference type="EMBL" id="JACWFH010000033">
    <property type="protein sequence ID" value="MBY0099175.1"/>
    <property type="molecule type" value="Genomic_DNA"/>
</dbReference>
<feature type="transmembrane region" description="Helical" evidence="1">
    <location>
        <begin position="36"/>
        <end position="54"/>
    </location>
</feature>
<dbReference type="RefSeq" id="WP_221875393.1">
    <property type="nucleotide sequence ID" value="NZ_JACWFH010000033.1"/>
</dbReference>